<proteinExistence type="predicted"/>
<feature type="region of interest" description="Disordered" evidence="1">
    <location>
        <begin position="650"/>
        <end position="737"/>
    </location>
</feature>
<dbReference type="Gene3D" id="3.40.50.150">
    <property type="entry name" value="Vaccinia Virus protein VP39"/>
    <property type="match status" value="1"/>
</dbReference>
<dbReference type="OrthoDB" id="46564at2759"/>
<protein>
    <submittedName>
        <fullName evidence="2">Uncharacterized protein</fullName>
    </submittedName>
</protein>
<dbReference type="EMBL" id="JABANP010000009">
    <property type="protein sequence ID" value="KAF4696594.1"/>
    <property type="molecule type" value="Genomic_DNA"/>
</dbReference>
<organism evidence="2 3">
    <name type="scientific">Perkinsus olseni</name>
    <name type="common">Perkinsus atlanticus</name>
    <dbReference type="NCBI Taxonomy" id="32597"/>
    <lineage>
        <taxon>Eukaryota</taxon>
        <taxon>Sar</taxon>
        <taxon>Alveolata</taxon>
        <taxon>Perkinsozoa</taxon>
        <taxon>Perkinsea</taxon>
        <taxon>Perkinsida</taxon>
        <taxon>Perkinsidae</taxon>
        <taxon>Perkinsus</taxon>
    </lineage>
</organism>
<feature type="compositionally biased region" description="Low complexity" evidence="1">
    <location>
        <begin position="670"/>
        <end position="682"/>
    </location>
</feature>
<feature type="region of interest" description="Disordered" evidence="1">
    <location>
        <begin position="1252"/>
        <end position="1271"/>
    </location>
</feature>
<dbReference type="InterPro" id="IPR019410">
    <property type="entry name" value="Methyltransf_16"/>
</dbReference>
<feature type="region of interest" description="Disordered" evidence="1">
    <location>
        <begin position="524"/>
        <end position="614"/>
    </location>
</feature>
<feature type="region of interest" description="Disordered" evidence="1">
    <location>
        <begin position="27"/>
        <end position="52"/>
    </location>
</feature>
<feature type="region of interest" description="Disordered" evidence="1">
    <location>
        <begin position="1043"/>
        <end position="1220"/>
    </location>
</feature>
<dbReference type="SUPFAM" id="SSF53335">
    <property type="entry name" value="S-adenosyl-L-methionine-dependent methyltransferases"/>
    <property type="match status" value="1"/>
</dbReference>
<evidence type="ECO:0000256" key="1">
    <source>
        <dbReference type="SAM" id="MobiDB-lite"/>
    </source>
</evidence>
<feature type="compositionally biased region" description="Polar residues" evidence="1">
    <location>
        <begin position="1153"/>
        <end position="1165"/>
    </location>
</feature>
<sequence length="1704" mass="181180">MLKVRSLDDYLKSEVLVRRGISWESLSPKSGHQQQYQYQRPGQRGASEAKEDHFRAVNDSDDTLNGGSDDTDDEFLLLFFVVLSREDASLGGRRRFPSVGLVAIVMSMEDDRSSETFSAAWRAVGALEGELGRLMRPTEVIGREATRSRSSSSSTLNPTVGPQADKRDAFAMVHISREPMRPFQVCKRRVAKPKANKAPVKTKPPPVESCWGVPSWRAEVGPSVRKSKASALKEPDSIAMGIAVSEVSSDFLDLCVVALTRAVVLDILEASPLQFDGGIISPPSVVVARQASQRGQNEECSPRDTLSSVPSLHAVMQQLDETCMSLTHGFDIEESFSTSPLSEIESACDSPGAGSALSPGSDGPPCEVEELEPLACWKTECSLIIEDSSLVRQPSKEGESAKLTAILPEARAFLAEPALSTLERENQMGESTSQQSATEGASIRGTSVMSGCCVVDVPRRSGGVSNTAPSVEVSHMGATSTSSAMTAEGLSALDAVLREAASGISGSCGDPVDESVGLLSDLGTTELLDPGEKATDELARTSGSAEGETVAGDKATGNSRRSSSLRGKGPPRSVGRGKIRERGMSREAGKYSASKRSSVLSGSYKARHRGIRPTARSVRGWSLELARSGSEPTDSGKEAHGFLASEVSPAGLQSQVAEEVSNRPRSGDTVDVSAEEGAAGVGEPEDSSAGVPETHLVGIDPSQSAVEEGNKSVEDTGGSEVELSLSPSPRSRHNSCPGLSESVEDIMLGHCSRVIEHAETAAGNEAAGVDELRCRGHDSESVSVMSSCSSARAPREAVLPWLLSGQGFDGAATEQSRVSVIGSGLNDGSDRASWDDSSNSSAGGTTAQCDCHVDEEERTTDLPTHTVRKISKGGRPTGDGPPPVSSRKGAFFRRSLRRASSDTSFEKPLGALIGGRASSSATHASPPSTGRARGSRLWSRRGRVSEAILRSLSGSRPSIAEVQRCNEDSTAPQAGPSNVTVEHEPELPDRHCITRPLGSPASAPTEILSPLSASGGREALGRLCERSVLKASVVHDDPLQSLAAHGRAHPSDLDGSETGSVESTRAIMEGSRSSKFAVLSVEEEDAGSPGTPLEPLPRRRPREGSVRKSQDEREQPDSPYYEASTGLVTSALSSQFDDAPTVKSPDDKGSEETPLTPNSVWNMGSSPRGGDSPRQCEVVDIEEAEVAGPVPVTTATRDEQSPNGSPELCEDRSEKPPSASVEMVCGMDVEESAGVDFHGAVAVDSRQAEVLGPLPLHEPSPSSLGNPRRCVSEESRFSRRLKMSSHRFRKKKARGFSAGPEEDSLNGRVGPAVFASQDGNEVSADPEPDGAESFGDLEKRSALLPEPTGIGGPASTYLSTVESTPLVRSPAVVSSRYSRVEESITIYSSLTAIPARREGSLLRKGFARPAPNLSLSILQGRQRLVSFVSVPVPMDWVCSRFTFRGHPFHVVNFDVVDDSAFDGATYTEGMCSHSRCSRKSHPPPELVQNLPESVSESLGSVLWFDAAVSGRIVPGAVGRMDVRLGPYQSLQIRFLNWAAKHRRSYKGLRVLGLGEGTGVTSLALAADGASEVFITDLPELLPLLEVNCSSKLNPRLKGRAKALALDWVDESSFPKEIEGCVDVIVCCEILYGNRFVWPGLVRVLERALAVDGEAIFAITLRNARHDVDDFCALAKAGGKLRIAKEEYLSPEVVVVRIQLAEKSH</sequence>
<feature type="region of interest" description="Disordered" evidence="1">
    <location>
        <begin position="956"/>
        <end position="985"/>
    </location>
</feature>
<gene>
    <name evidence="2" type="ORF">FOZ60_016601</name>
</gene>
<feature type="compositionally biased region" description="Basic residues" evidence="1">
    <location>
        <begin position="1282"/>
        <end position="1294"/>
    </location>
</feature>
<dbReference type="Pfam" id="PF10294">
    <property type="entry name" value="Methyltransf_16"/>
    <property type="match status" value="1"/>
</dbReference>
<feature type="compositionally biased region" description="Basic and acidic residues" evidence="1">
    <location>
        <begin position="578"/>
        <end position="589"/>
    </location>
</feature>
<feature type="compositionally biased region" description="Polar residues" evidence="1">
    <location>
        <begin position="556"/>
        <end position="565"/>
    </location>
</feature>
<feature type="compositionally biased region" description="Polar residues" evidence="1">
    <location>
        <begin position="835"/>
        <end position="848"/>
    </location>
</feature>
<feature type="region of interest" description="Disordered" evidence="1">
    <location>
        <begin position="142"/>
        <end position="163"/>
    </location>
</feature>
<feature type="compositionally biased region" description="Low complexity" evidence="1">
    <location>
        <begin position="917"/>
        <end position="929"/>
    </location>
</feature>
<name>A0A7J6PKE3_PEROL</name>
<feature type="region of interest" description="Disordered" evidence="1">
    <location>
        <begin position="1282"/>
        <end position="1308"/>
    </location>
</feature>
<feature type="region of interest" description="Disordered" evidence="1">
    <location>
        <begin position="341"/>
        <end position="366"/>
    </location>
</feature>
<dbReference type="Proteomes" id="UP000541610">
    <property type="component" value="Unassembled WGS sequence"/>
</dbReference>
<feature type="compositionally biased region" description="Polar residues" evidence="1">
    <location>
        <begin position="968"/>
        <end position="980"/>
    </location>
</feature>
<reference evidence="2 3" key="1">
    <citation type="submission" date="2020-04" db="EMBL/GenBank/DDBJ databases">
        <title>Perkinsus olseni comparative genomics.</title>
        <authorList>
            <person name="Bogema D.R."/>
        </authorList>
    </citation>
    <scope>NUCLEOTIDE SEQUENCE [LARGE SCALE GENOMIC DNA]</scope>
    <source>
        <strain evidence="2">00978-12</strain>
    </source>
</reference>
<feature type="compositionally biased region" description="Low complexity" evidence="1">
    <location>
        <begin position="33"/>
        <end position="45"/>
    </location>
</feature>
<evidence type="ECO:0000313" key="3">
    <source>
        <dbReference type="Proteomes" id="UP000541610"/>
    </source>
</evidence>
<comment type="caution">
    <text evidence="2">The sequence shown here is derived from an EMBL/GenBank/DDBJ whole genome shotgun (WGS) entry which is preliminary data.</text>
</comment>
<evidence type="ECO:0000313" key="2">
    <source>
        <dbReference type="EMBL" id="KAF4696594.1"/>
    </source>
</evidence>
<feature type="compositionally biased region" description="Polar residues" evidence="1">
    <location>
        <begin position="1126"/>
        <end position="1136"/>
    </location>
</feature>
<feature type="compositionally biased region" description="Low complexity" evidence="1">
    <location>
        <begin position="1252"/>
        <end position="1264"/>
    </location>
</feature>
<feature type="compositionally biased region" description="Low complexity" evidence="1">
    <location>
        <begin position="349"/>
        <end position="365"/>
    </location>
</feature>
<feature type="compositionally biased region" description="Basic and acidic residues" evidence="1">
    <location>
        <begin position="530"/>
        <end position="539"/>
    </location>
</feature>
<dbReference type="PANTHER" id="PTHR14614">
    <property type="entry name" value="HEPATOCELLULAR CARCINOMA-ASSOCIATED ANTIGEN"/>
    <property type="match status" value="1"/>
</dbReference>
<feature type="region of interest" description="Disordered" evidence="1">
    <location>
        <begin position="822"/>
        <end position="940"/>
    </location>
</feature>
<feature type="compositionally biased region" description="Basic and acidic residues" evidence="1">
    <location>
        <begin position="1102"/>
        <end position="1116"/>
    </location>
</feature>
<dbReference type="InterPro" id="IPR029063">
    <property type="entry name" value="SAM-dependent_MTases_sf"/>
</dbReference>
<accession>A0A7J6PKE3</accession>